<dbReference type="Proteomes" id="UP001500212">
    <property type="component" value="Unassembled WGS sequence"/>
</dbReference>
<accession>A0ABP8TWA4</accession>
<dbReference type="EMBL" id="BAABHJ010000032">
    <property type="protein sequence ID" value="GAA4616418.1"/>
    <property type="molecule type" value="Genomic_DNA"/>
</dbReference>
<evidence type="ECO:0008006" key="3">
    <source>
        <dbReference type="Google" id="ProtNLM"/>
    </source>
</evidence>
<evidence type="ECO:0000313" key="1">
    <source>
        <dbReference type="EMBL" id="GAA4616418.1"/>
    </source>
</evidence>
<name>A0ABP8TWA4_9ACTN</name>
<comment type="caution">
    <text evidence="1">The sequence shown here is derived from an EMBL/GenBank/DDBJ whole genome shotgun (WGS) entry which is preliminary data.</text>
</comment>
<reference evidence="2" key="1">
    <citation type="journal article" date="2019" name="Int. J. Syst. Evol. Microbiol.">
        <title>The Global Catalogue of Microorganisms (GCM) 10K type strain sequencing project: providing services to taxonomists for standard genome sequencing and annotation.</title>
        <authorList>
            <consortium name="The Broad Institute Genomics Platform"/>
            <consortium name="The Broad Institute Genome Sequencing Center for Infectious Disease"/>
            <person name="Wu L."/>
            <person name="Ma J."/>
        </authorList>
    </citation>
    <scope>NUCLEOTIDE SEQUENCE [LARGE SCALE GENOMIC DNA]</scope>
    <source>
        <strain evidence="2">JCM 17938</strain>
    </source>
</reference>
<proteinExistence type="predicted"/>
<evidence type="ECO:0000313" key="2">
    <source>
        <dbReference type="Proteomes" id="UP001500212"/>
    </source>
</evidence>
<keyword evidence="2" id="KW-1185">Reference proteome</keyword>
<sequence>MLSDESPGTRAQWQSCRAKTRCARGARQVTGADIVRISRTLAVEPWHFTQTAPAVAGDPTGIVLDKGRRRVFLKLANAMHGCVFSVRTPSGATCCGLGDVAPASCRIFPAATKDGAPEVHPEPGCDCREWKLEDLDQEALTEALRTWSADRDHWFEVVARWNALATESDEELGIEDFQRYLLEAQYAREAGAGWPEEVTA</sequence>
<protein>
    <recommendedName>
        <fullName evidence="3">YkgJ family cysteine cluster protein</fullName>
    </recommendedName>
</protein>
<gene>
    <name evidence="1" type="ORF">GCM10023195_73010</name>
</gene>
<organism evidence="1 2">
    <name type="scientific">Actinoallomurus liliacearum</name>
    <dbReference type="NCBI Taxonomy" id="1080073"/>
    <lineage>
        <taxon>Bacteria</taxon>
        <taxon>Bacillati</taxon>
        <taxon>Actinomycetota</taxon>
        <taxon>Actinomycetes</taxon>
        <taxon>Streptosporangiales</taxon>
        <taxon>Thermomonosporaceae</taxon>
        <taxon>Actinoallomurus</taxon>
    </lineage>
</organism>